<keyword evidence="9 15" id="KW-0067">ATP-binding</keyword>
<keyword evidence="4" id="KW-0808">Transferase</keyword>
<feature type="chain" id="PRO_5031341992" description="non-specific serine/threonine protein kinase" evidence="17">
    <location>
        <begin position="27"/>
        <end position="660"/>
    </location>
</feature>
<evidence type="ECO:0000256" key="3">
    <source>
        <dbReference type="ARBA" id="ARBA00022527"/>
    </source>
</evidence>
<evidence type="ECO:0000256" key="12">
    <source>
        <dbReference type="ARBA" id="ARBA00023180"/>
    </source>
</evidence>
<keyword evidence="20" id="KW-1185">Reference proteome</keyword>
<keyword evidence="7 15" id="KW-0547">Nucleotide-binding</keyword>
<name>A0A803MRA1_CHEQI</name>
<dbReference type="InterPro" id="IPR032872">
    <property type="entry name" value="WAK_assoc_C"/>
</dbReference>
<dbReference type="GeneID" id="110694772"/>
<dbReference type="Gramene" id="AUR62033802-RA">
    <property type="protein sequence ID" value="AUR62033802-RA:cds"/>
    <property type="gene ID" value="AUR62033802"/>
</dbReference>
<evidence type="ECO:0000256" key="14">
    <source>
        <dbReference type="ARBA" id="ARBA00048679"/>
    </source>
</evidence>
<evidence type="ECO:0000256" key="5">
    <source>
        <dbReference type="ARBA" id="ARBA00022692"/>
    </source>
</evidence>
<comment type="catalytic activity">
    <reaction evidence="13">
        <text>L-threonyl-[protein] + ATP = O-phospho-L-threonyl-[protein] + ADP + H(+)</text>
        <dbReference type="Rhea" id="RHEA:46608"/>
        <dbReference type="Rhea" id="RHEA-COMP:11060"/>
        <dbReference type="Rhea" id="RHEA-COMP:11605"/>
        <dbReference type="ChEBI" id="CHEBI:15378"/>
        <dbReference type="ChEBI" id="CHEBI:30013"/>
        <dbReference type="ChEBI" id="CHEBI:30616"/>
        <dbReference type="ChEBI" id="CHEBI:61977"/>
        <dbReference type="ChEBI" id="CHEBI:456216"/>
        <dbReference type="EC" id="2.7.11.1"/>
    </reaction>
</comment>
<dbReference type="PANTHER" id="PTHR46008:SF2">
    <property type="entry name" value="LEAF RUST 10 DISEASE-RESISTANCE LOCUS RECEPTOR-LIKE PROTEIN KINASE-LIKE 1.4"/>
    <property type="match status" value="1"/>
</dbReference>
<dbReference type="GO" id="GO:0004674">
    <property type="term" value="F:protein serine/threonine kinase activity"/>
    <property type="evidence" value="ECO:0007669"/>
    <property type="project" value="UniProtKB-KW"/>
</dbReference>
<comment type="subcellular location">
    <subcellularLocation>
        <location evidence="1">Membrane</location>
        <topology evidence="1">Single-pass membrane protein</topology>
    </subcellularLocation>
</comment>
<evidence type="ECO:0000256" key="17">
    <source>
        <dbReference type="SAM" id="SignalP"/>
    </source>
</evidence>
<evidence type="ECO:0000256" key="15">
    <source>
        <dbReference type="PROSITE-ProRule" id="PRU10141"/>
    </source>
</evidence>
<dbReference type="Gene3D" id="3.30.200.20">
    <property type="entry name" value="Phosphorylase Kinase, domain 1"/>
    <property type="match status" value="1"/>
</dbReference>
<evidence type="ECO:0000256" key="9">
    <source>
        <dbReference type="ARBA" id="ARBA00022840"/>
    </source>
</evidence>
<comment type="catalytic activity">
    <reaction evidence="14">
        <text>L-seryl-[protein] + ATP = O-phospho-L-seryl-[protein] + ADP + H(+)</text>
        <dbReference type="Rhea" id="RHEA:17989"/>
        <dbReference type="Rhea" id="RHEA-COMP:9863"/>
        <dbReference type="Rhea" id="RHEA-COMP:11604"/>
        <dbReference type="ChEBI" id="CHEBI:15378"/>
        <dbReference type="ChEBI" id="CHEBI:29999"/>
        <dbReference type="ChEBI" id="CHEBI:30616"/>
        <dbReference type="ChEBI" id="CHEBI:83421"/>
        <dbReference type="ChEBI" id="CHEBI:456216"/>
        <dbReference type="EC" id="2.7.11.1"/>
    </reaction>
</comment>
<dbReference type="PROSITE" id="PS00108">
    <property type="entry name" value="PROTEIN_KINASE_ST"/>
    <property type="match status" value="1"/>
</dbReference>
<dbReference type="FunFam" id="1.10.510.10:FF:000161">
    <property type="entry name" value="Wall-associated receptor kinase-like 20"/>
    <property type="match status" value="1"/>
</dbReference>
<organism evidence="19 20">
    <name type="scientific">Chenopodium quinoa</name>
    <name type="common">Quinoa</name>
    <dbReference type="NCBI Taxonomy" id="63459"/>
    <lineage>
        <taxon>Eukaryota</taxon>
        <taxon>Viridiplantae</taxon>
        <taxon>Streptophyta</taxon>
        <taxon>Embryophyta</taxon>
        <taxon>Tracheophyta</taxon>
        <taxon>Spermatophyta</taxon>
        <taxon>Magnoliopsida</taxon>
        <taxon>eudicotyledons</taxon>
        <taxon>Gunneridae</taxon>
        <taxon>Pentapetalae</taxon>
        <taxon>Caryophyllales</taxon>
        <taxon>Chenopodiaceae</taxon>
        <taxon>Chenopodioideae</taxon>
        <taxon>Atripliceae</taxon>
        <taxon>Chenopodium</taxon>
    </lineage>
</organism>
<dbReference type="EnsemblPlants" id="AUR62033802-RA">
    <property type="protein sequence ID" value="AUR62033802-RA:cds"/>
    <property type="gene ID" value="AUR62033802"/>
</dbReference>
<reference evidence="19" key="2">
    <citation type="submission" date="2021-03" db="UniProtKB">
        <authorList>
            <consortium name="EnsemblPlants"/>
        </authorList>
    </citation>
    <scope>IDENTIFICATION</scope>
</reference>
<dbReference type="Gene3D" id="1.10.510.10">
    <property type="entry name" value="Transferase(Phosphotransferase) domain 1"/>
    <property type="match status" value="1"/>
</dbReference>
<feature type="transmembrane region" description="Helical" evidence="16">
    <location>
        <begin position="276"/>
        <end position="297"/>
    </location>
</feature>
<feature type="signal peptide" evidence="17">
    <location>
        <begin position="1"/>
        <end position="26"/>
    </location>
</feature>
<dbReference type="PANTHER" id="PTHR46008">
    <property type="entry name" value="LEAF RUST 10 DISEASE-RESISTANCE LOCUS RECEPTOR-LIKE PROTEIN KINASE-LIKE 1.4"/>
    <property type="match status" value="1"/>
</dbReference>
<dbReference type="InterPro" id="IPR011009">
    <property type="entry name" value="Kinase-like_dom_sf"/>
</dbReference>
<keyword evidence="6 17" id="KW-0732">Signal</keyword>
<keyword evidence="10 16" id="KW-1133">Transmembrane helix</keyword>
<dbReference type="GO" id="GO:0005886">
    <property type="term" value="C:plasma membrane"/>
    <property type="evidence" value="ECO:0007669"/>
    <property type="project" value="UniProtKB-ARBA"/>
</dbReference>
<accession>A0A803MRA1</accession>
<dbReference type="GO" id="GO:0005524">
    <property type="term" value="F:ATP binding"/>
    <property type="evidence" value="ECO:0007669"/>
    <property type="project" value="UniProtKB-UniRule"/>
</dbReference>
<dbReference type="Pfam" id="PF14380">
    <property type="entry name" value="WAK_assoc"/>
    <property type="match status" value="1"/>
</dbReference>
<dbReference type="InterPro" id="IPR008271">
    <property type="entry name" value="Ser/Thr_kinase_AS"/>
</dbReference>
<evidence type="ECO:0000256" key="7">
    <source>
        <dbReference type="ARBA" id="ARBA00022741"/>
    </source>
</evidence>
<dbReference type="EC" id="2.7.11.1" evidence="2"/>
<proteinExistence type="predicted"/>
<dbReference type="AlphaFoldDB" id="A0A803MRA1"/>
<dbReference type="InterPro" id="IPR017441">
    <property type="entry name" value="Protein_kinase_ATP_BS"/>
</dbReference>
<evidence type="ECO:0000313" key="19">
    <source>
        <dbReference type="EnsemblPlants" id="AUR62033802-RA:cds"/>
    </source>
</evidence>
<evidence type="ECO:0000256" key="8">
    <source>
        <dbReference type="ARBA" id="ARBA00022777"/>
    </source>
</evidence>
<dbReference type="Proteomes" id="UP000596660">
    <property type="component" value="Unplaced"/>
</dbReference>
<dbReference type="PROSITE" id="PS50011">
    <property type="entry name" value="PROTEIN_KINASE_DOM"/>
    <property type="match status" value="1"/>
</dbReference>
<dbReference type="GO" id="GO:0030247">
    <property type="term" value="F:polysaccharide binding"/>
    <property type="evidence" value="ECO:0007669"/>
    <property type="project" value="InterPro"/>
</dbReference>
<dbReference type="RefSeq" id="XP_021727638.1">
    <property type="nucleotide sequence ID" value="XM_021871946.1"/>
</dbReference>
<reference evidence="19" key="1">
    <citation type="journal article" date="2017" name="Nature">
        <title>The genome of Chenopodium quinoa.</title>
        <authorList>
            <person name="Jarvis D.E."/>
            <person name="Ho Y.S."/>
            <person name="Lightfoot D.J."/>
            <person name="Schmoeckel S.M."/>
            <person name="Li B."/>
            <person name="Borm T.J.A."/>
            <person name="Ohyanagi H."/>
            <person name="Mineta K."/>
            <person name="Michell C.T."/>
            <person name="Saber N."/>
            <person name="Kharbatia N.M."/>
            <person name="Rupper R.R."/>
            <person name="Sharp A.R."/>
            <person name="Dally N."/>
            <person name="Boughton B.A."/>
            <person name="Woo Y.H."/>
            <person name="Gao G."/>
            <person name="Schijlen E.G.W.M."/>
            <person name="Guo X."/>
            <person name="Momin A.A."/>
            <person name="Negrao S."/>
            <person name="Al-Babili S."/>
            <person name="Gehring C."/>
            <person name="Roessner U."/>
            <person name="Jung C."/>
            <person name="Murphy K."/>
            <person name="Arold S.T."/>
            <person name="Gojobori T."/>
            <person name="van der Linden C.G."/>
            <person name="van Loo E.N."/>
            <person name="Jellen E.N."/>
            <person name="Maughan P.J."/>
            <person name="Tester M."/>
        </authorList>
    </citation>
    <scope>NUCLEOTIDE SEQUENCE [LARGE SCALE GENOMIC DNA]</scope>
    <source>
        <strain evidence="19">cv. PI 614886</strain>
    </source>
</reference>
<sequence length="660" mass="74044">MYPYLLRSPLSLFLVIFITLYNNVYSGDYHDSRYEMCMSNSSSTCGTSHLKIAYPFWGNGRPENCGHPNFNLSCDGNTFKINIMSRVYNVIDINYNTSTLRIVHEEFSRSECPGLKELHNTTLDLALFNYTSSVRNVSLYYDCPKLKPLEGAPFTFSCEQRYPNRLSFFVITDSWEHQLGQICGVKLYVPADKDALNDLISHHSSGVGDVLKTGFEVRWVIDQGQCQDCTLSGGACVYNMTLSQSTCFCSSGLYPTVCPQSTDQTPSKGLSLEAKVGIGIGVASGFLLVVITLFVFVRGKQHYHSSSFFPSLKTSQLSIAPDEEQSSYFGAQLFTYNELLQATNNFDPSKELGKGGFGTVYHGVLKNGREVAIKLFYQKQNKQVAQFMNELEILTRLDHKHLVKLYGCTTRRSPELMLVYEYVPNGTVADHLHGQQEKARSLPWPIRLRIAIETASALVYLHSSDIIHRDVKTKNILLDNNYSVKVADFGLSRLFPLDASHVSTMPQGSPGYLDPEYQQCYQLTNKSDVYSFGVVLAELISAKPAVDRNRSRQEINLSSWAINKILKRAWSEFIDPKLGVKKNSKVTEEVIAVADLIFQCLQATSETRPSMEEVLKCLTRIQDEKSIEDVVDVFNDAATVLNGGVVCEIDKAESTQIESR</sequence>
<evidence type="ECO:0000256" key="11">
    <source>
        <dbReference type="ARBA" id="ARBA00023136"/>
    </source>
</evidence>
<evidence type="ECO:0000259" key="18">
    <source>
        <dbReference type="PROSITE" id="PS50011"/>
    </source>
</evidence>
<keyword evidence="3" id="KW-0723">Serine/threonine-protein kinase</keyword>
<dbReference type="Pfam" id="PF13947">
    <property type="entry name" value="GUB_WAK_bind"/>
    <property type="match status" value="1"/>
</dbReference>
<evidence type="ECO:0000256" key="13">
    <source>
        <dbReference type="ARBA" id="ARBA00047899"/>
    </source>
</evidence>
<evidence type="ECO:0000256" key="16">
    <source>
        <dbReference type="SAM" id="Phobius"/>
    </source>
</evidence>
<protein>
    <recommendedName>
        <fullName evidence="2">non-specific serine/threonine protein kinase</fullName>
        <ecNumber evidence="2">2.7.11.1</ecNumber>
    </recommendedName>
</protein>
<dbReference type="KEGG" id="cqi:110694772"/>
<dbReference type="SMART" id="SM00220">
    <property type="entry name" value="S_TKc"/>
    <property type="match status" value="1"/>
</dbReference>
<dbReference type="InterPro" id="IPR025287">
    <property type="entry name" value="WAK_GUB"/>
</dbReference>
<keyword evidence="8" id="KW-0418">Kinase</keyword>
<feature type="binding site" evidence="15">
    <location>
        <position position="374"/>
    </location>
    <ligand>
        <name>ATP</name>
        <dbReference type="ChEBI" id="CHEBI:30616"/>
    </ligand>
</feature>
<evidence type="ECO:0000313" key="20">
    <source>
        <dbReference type="Proteomes" id="UP000596660"/>
    </source>
</evidence>
<keyword evidence="5 16" id="KW-0812">Transmembrane</keyword>
<dbReference type="Pfam" id="PF07714">
    <property type="entry name" value="PK_Tyr_Ser-Thr"/>
    <property type="match status" value="1"/>
</dbReference>
<dbReference type="OrthoDB" id="4062651at2759"/>
<dbReference type="PROSITE" id="PS00107">
    <property type="entry name" value="PROTEIN_KINASE_ATP"/>
    <property type="match status" value="1"/>
</dbReference>
<dbReference type="CDD" id="cd14066">
    <property type="entry name" value="STKc_IRAK"/>
    <property type="match status" value="1"/>
</dbReference>
<keyword evidence="11 16" id="KW-0472">Membrane</keyword>
<dbReference type="OMA" id="INIMSRT"/>
<evidence type="ECO:0000256" key="2">
    <source>
        <dbReference type="ARBA" id="ARBA00012513"/>
    </source>
</evidence>
<dbReference type="SUPFAM" id="SSF56112">
    <property type="entry name" value="Protein kinase-like (PK-like)"/>
    <property type="match status" value="1"/>
</dbReference>
<dbReference type="InterPro" id="IPR001245">
    <property type="entry name" value="Ser-Thr/Tyr_kinase_cat_dom"/>
</dbReference>
<evidence type="ECO:0000256" key="10">
    <source>
        <dbReference type="ARBA" id="ARBA00022989"/>
    </source>
</evidence>
<evidence type="ECO:0000256" key="1">
    <source>
        <dbReference type="ARBA" id="ARBA00004167"/>
    </source>
</evidence>
<evidence type="ECO:0000256" key="6">
    <source>
        <dbReference type="ARBA" id="ARBA00022729"/>
    </source>
</evidence>
<dbReference type="InterPro" id="IPR000719">
    <property type="entry name" value="Prot_kinase_dom"/>
</dbReference>
<evidence type="ECO:0000256" key="4">
    <source>
        <dbReference type="ARBA" id="ARBA00022679"/>
    </source>
</evidence>
<gene>
    <name evidence="19" type="primary">LOC110694772</name>
</gene>
<feature type="domain" description="Protein kinase" evidence="18">
    <location>
        <begin position="346"/>
        <end position="621"/>
    </location>
</feature>
<keyword evidence="12" id="KW-0325">Glycoprotein</keyword>